<dbReference type="AlphaFoldDB" id="A0A015KK62"/>
<feature type="compositionally biased region" description="Pro residues" evidence="1">
    <location>
        <begin position="59"/>
        <end position="69"/>
    </location>
</feature>
<gene>
    <name evidence="2" type="ORF">RirG_000140</name>
</gene>
<feature type="region of interest" description="Disordered" evidence="1">
    <location>
        <begin position="1"/>
        <end position="121"/>
    </location>
</feature>
<protein>
    <submittedName>
        <fullName evidence="2">Uncharacterized protein</fullName>
    </submittedName>
</protein>
<evidence type="ECO:0000313" key="2">
    <source>
        <dbReference type="EMBL" id="EXX80005.1"/>
    </source>
</evidence>
<reference evidence="2 3" key="1">
    <citation type="submission" date="2014-02" db="EMBL/GenBank/DDBJ databases">
        <title>Single nucleus genome sequencing reveals high similarity among nuclei of an endomycorrhizal fungus.</title>
        <authorList>
            <person name="Lin K."/>
            <person name="Geurts R."/>
            <person name="Zhang Z."/>
            <person name="Limpens E."/>
            <person name="Saunders D.G."/>
            <person name="Mu D."/>
            <person name="Pang E."/>
            <person name="Cao H."/>
            <person name="Cha H."/>
            <person name="Lin T."/>
            <person name="Zhou Q."/>
            <person name="Shang Y."/>
            <person name="Li Y."/>
            <person name="Ivanov S."/>
            <person name="Sharma T."/>
            <person name="Velzen R.V."/>
            <person name="Ruijter N.D."/>
            <person name="Aanen D.K."/>
            <person name="Win J."/>
            <person name="Kamoun S."/>
            <person name="Bisseling T."/>
            <person name="Huang S."/>
        </authorList>
    </citation>
    <scope>NUCLEOTIDE SEQUENCE [LARGE SCALE GENOMIC DNA]</scope>
    <source>
        <strain evidence="3">DAOM197198w</strain>
    </source>
</reference>
<feature type="compositionally biased region" description="Polar residues" evidence="1">
    <location>
        <begin position="10"/>
        <end position="25"/>
    </location>
</feature>
<comment type="caution">
    <text evidence="2">The sequence shown here is derived from an EMBL/GenBank/DDBJ whole genome shotgun (WGS) entry which is preliminary data.</text>
</comment>
<keyword evidence="3" id="KW-1185">Reference proteome</keyword>
<name>A0A015KK62_RHIIW</name>
<evidence type="ECO:0000256" key="1">
    <source>
        <dbReference type="SAM" id="MobiDB-lite"/>
    </source>
</evidence>
<proteinExistence type="predicted"/>
<dbReference type="Proteomes" id="UP000022910">
    <property type="component" value="Unassembled WGS sequence"/>
</dbReference>
<sequence length="121" mass="13817">MSALVKTEKSPSLLNRQQPFSTSPLGPTHPRKSLGEVRHHHSGPTYLSHNSSIGIIKPNPTPEPSPPFPQQHLHYQQQPHHHNVQAHTRVQQQNDDLTTTNHHYMEIPPPMVLVHSRRGRR</sequence>
<feature type="compositionally biased region" description="Polar residues" evidence="1">
    <location>
        <begin position="85"/>
        <end position="102"/>
    </location>
</feature>
<organism evidence="2 3">
    <name type="scientific">Rhizophagus irregularis (strain DAOM 197198w)</name>
    <name type="common">Glomus intraradices</name>
    <dbReference type="NCBI Taxonomy" id="1432141"/>
    <lineage>
        <taxon>Eukaryota</taxon>
        <taxon>Fungi</taxon>
        <taxon>Fungi incertae sedis</taxon>
        <taxon>Mucoromycota</taxon>
        <taxon>Glomeromycotina</taxon>
        <taxon>Glomeromycetes</taxon>
        <taxon>Glomerales</taxon>
        <taxon>Glomeraceae</taxon>
        <taxon>Rhizophagus</taxon>
    </lineage>
</organism>
<dbReference type="EMBL" id="JEMT01000034">
    <property type="protein sequence ID" value="EXX80005.1"/>
    <property type="molecule type" value="Genomic_DNA"/>
</dbReference>
<dbReference type="HOGENOM" id="CLU_2039323_0_0_1"/>
<dbReference type="OrthoDB" id="2154091at2759"/>
<accession>A0A015KK62</accession>
<evidence type="ECO:0000313" key="3">
    <source>
        <dbReference type="Proteomes" id="UP000022910"/>
    </source>
</evidence>